<dbReference type="RefSeq" id="WP_085463145.1">
    <property type="nucleotide sequence ID" value="NZ_FXBL01000004.1"/>
</dbReference>
<sequence>MPTDYRVTINGRYGTLEASAARLQVSVGNPRYEGRKLEALADFCRRRYENTTVVLSDTLQRHNLPEPQRYWMACRREGQEWLERNRAALHGLTIRRWDDYLMDPRYASARALIDKLTASGPAHEAILALAERQTSIPIERSLSFLREELAVFSFMMEDKAIDIYAGSWITPAIRELKLPAFDCIRCLSVDLERKRTAKPDLALSA</sequence>
<dbReference type="AlphaFoldDB" id="A0A1X7MZ47"/>
<dbReference type="Gene3D" id="3.40.50.11710">
    <property type="entry name" value="Cyclodipeptide synthase"/>
    <property type="match status" value="1"/>
</dbReference>
<dbReference type="InterPro" id="IPR038622">
    <property type="entry name" value="CDPS_sf"/>
</dbReference>
<reference evidence="1 2" key="1">
    <citation type="submission" date="2017-04" db="EMBL/GenBank/DDBJ databases">
        <authorList>
            <person name="Afonso C.L."/>
            <person name="Miller P.J."/>
            <person name="Scott M.A."/>
            <person name="Spackman E."/>
            <person name="Goraichik I."/>
            <person name="Dimitrov K.M."/>
            <person name="Suarez D.L."/>
            <person name="Swayne D.E."/>
        </authorList>
    </citation>
    <scope>NUCLEOTIDE SEQUENCE [LARGE SCALE GENOMIC DNA]</scope>
    <source>
        <strain evidence="1 2">B5P</strain>
    </source>
</reference>
<proteinExistence type="predicted"/>
<dbReference type="EMBL" id="FXBL01000004">
    <property type="protein sequence ID" value="SMH30170.1"/>
    <property type="molecule type" value="Genomic_DNA"/>
</dbReference>
<name>A0A1X7MZ47_9HYPH</name>
<organism evidence="1 2">
    <name type="scientific">Mesorhizobium australicum</name>
    <dbReference type="NCBI Taxonomy" id="536018"/>
    <lineage>
        <taxon>Bacteria</taxon>
        <taxon>Pseudomonadati</taxon>
        <taxon>Pseudomonadota</taxon>
        <taxon>Alphaproteobacteria</taxon>
        <taxon>Hyphomicrobiales</taxon>
        <taxon>Phyllobacteriaceae</taxon>
        <taxon>Mesorhizobium</taxon>
    </lineage>
</organism>
<evidence type="ECO:0000313" key="1">
    <source>
        <dbReference type="EMBL" id="SMH30170.1"/>
    </source>
</evidence>
<keyword evidence="2" id="KW-1185">Reference proteome</keyword>
<dbReference type="GO" id="GO:0016755">
    <property type="term" value="F:aminoacyltransferase activity"/>
    <property type="evidence" value="ECO:0007669"/>
    <property type="project" value="InterPro"/>
</dbReference>
<dbReference type="Proteomes" id="UP000193083">
    <property type="component" value="Unassembled WGS sequence"/>
</dbReference>
<protein>
    <submittedName>
        <fullName evidence="1">Cyclodipeptide synthase</fullName>
    </submittedName>
</protein>
<accession>A0A1X7MZ47</accession>
<gene>
    <name evidence="1" type="ORF">SAMN02982922_1011</name>
</gene>
<evidence type="ECO:0000313" key="2">
    <source>
        <dbReference type="Proteomes" id="UP000193083"/>
    </source>
</evidence>